<keyword evidence="3 11" id="KW-0808">Transferase</keyword>
<organism evidence="11 12">
    <name type="scientific">Amycolatopsis bartoniae</name>
    <dbReference type="NCBI Taxonomy" id="941986"/>
    <lineage>
        <taxon>Bacteria</taxon>
        <taxon>Bacillati</taxon>
        <taxon>Actinomycetota</taxon>
        <taxon>Actinomycetes</taxon>
        <taxon>Pseudonocardiales</taxon>
        <taxon>Pseudonocardiaceae</taxon>
        <taxon>Amycolatopsis</taxon>
    </lineage>
</organism>
<accession>A0A8H9IVC8</accession>
<dbReference type="SUPFAM" id="SSF81301">
    <property type="entry name" value="Nucleotidyltransferase"/>
    <property type="match status" value="1"/>
</dbReference>
<evidence type="ECO:0000313" key="12">
    <source>
        <dbReference type="Proteomes" id="UP000658656"/>
    </source>
</evidence>
<gene>
    <name evidence="11" type="ORF">GCM10017566_34380</name>
</gene>
<name>A0A8H9IVC8_9PSEU</name>
<dbReference type="RefSeq" id="WP_145932337.1">
    <property type="nucleotide sequence ID" value="NZ_BNAV01000004.1"/>
</dbReference>
<keyword evidence="8" id="KW-0460">Magnesium</keyword>
<dbReference type="AlphaFoldDB" id="A0A8H9IVC8"/>
<dbReference type="OrthoDB" id="9803128at2"/>
<protein>
    <submittedName>
        <fullName evidence="11">Nucleotidyltransferase</fullName>
    </submittedName>
</protein>
<evidence type="ECO:0000256" key="4">
    <source>
        <dbReference type="ARBA" id="ARBA00022695"/>
    </source>
</evidence>
<proteinExistence type="inferred from homology"/>
<dbReference type="GO" id="GO:0016779">
    <property type="term" value="F:nucleotidyltransferase activity"/>
    <property type="evidence" value="ECO:0007669"/>
    <property type="project" value="UniProtKB-KW"/>
</dbReference>
<evidence type="ECO:0000256" key="3">
    <source>
        <dbReference type="ARBA" id="ARBA00022679"/>
    </source>
</evidence>
<dbReference type="Gene3D" id="3.30.460.10">
    <property type="entry name" value="Beta Polymerase, domain 2"/>
    <property type="match status" value="1"/>
</dbReference>
<keyword evidence="4" id="KW-0548">Nucleotidyltransferase</keyword>
<dbReference type="InterPro" id="IPR052038">
    <property type="entry name" value="Type-VII_TA_antitoxin"/>
</dbReference>
<feature type="domain" description="Polymerase nucleotidyl transferase" evidence="10">
    <location>
        <begin position="27"/>
        <end position="102"/>
    </location>
</feature>
<evidence type="ECO:0000256" key="7">
    <source>
        <dbReference type="ARBA" id="ARBA00022840"/>
    </source>
</evidence>
<reference evidence="11" key="1">
    <citation type="journal article" date="2014" name="Int. J. Syst. Evol. Microbiol.">
        <title>Complete genome sequence of Corynebacterium casei LMG S-19264T (=DSM 44701T), isolated from a smear-ripened cheese.</title>
        <authorList>
            <consortium name="US DOE Joint Genome Institute (JGI-PGF)"/>
            <person name="Walter F."/>
            <person name="Albersmeier A."/>
            <person name="Kalinowski J."/>
            <person name="Ruckert C."/>
        </authorList>
    </citation>
    <scope>NUCLEOTIDE SEQUENCE</scope>
    <source>
        <strain evidence="11">CGMCC 4.7679</strain>
    </source>
</reference>
<evidence type="ECO:0000259" key="10">
    <source>
        <dbReference type="Pfam" id="PF01909"/>
    </source>
</evidence>
<keyword evidence="7" id="KW-0067">ATP-binding</keyword>
<dbReference type="PANTHER" id="PTHR33571:SF12">
    <property type="entry name" value="BSL3053 PROTEIN"/>
    <property type="match status" value="1"/>
</dbReference>
<dbReference type="Pfam" id="PF01909">
    <property type="entry name" value="NTP_transf_2"/>
    <property type="match status" value="1"/>
</dbReference>
<comment type="caution">
    <text evidence="11">The sequence shown here is derived from an EMBL/GenBank/DDBJ whole genome shotgun (WGS) entry which is preliminary data.</text>
</comment>
<dbReference type="InterPro" id="IPR002934">
    <property type="entry name" value="Polymerase_NTP_transf_dom"/>
</dbReference>
<evidence type="ECO:0000313" key="11">
    <source>
        <dbReference type="EMBL" id="GHF58195.1"/>
    </source>
</evidence>
<dbReference type="GO" id="GO:0005524">
    <property type="term" value="F:ATP binding"/>
    <property type="evidence" value="ECO:0007669"/>
    <property type="project" value="UniProtKB-KW"/>
</dbReference>
<keyword evidence="6" id="KW-0547">Nucleotide-binding</keyword>
<dbReference type="GO" id="GO:0046872">
    <property type="term" value="F:metal ion binding"/>
    <property type="evidence" value="ECO:0007669"/>
    <property type="project" value="UniProtKB-KW"/>
</dbReference>
<dbReference type="PANTHER" id="PTHR33571">
    <property type="entry name" value="SSL8005 PROTEIN"/>
    <property type="match status" value="1"/>
</dbReference>
<keyword evidence="5" id="KW-0479">Metal-binding</keyword>
<keyword evidence="12" id="KW-1185">Reference proteome</keyword>
<evidence type="ECO:0000256" key="9">
    <source>
        <dbReference type="ARBA" id="ARBA00038276"/>
    </source>
</evidence>
<reference evidence="11" key="2">
    <citation type="submission" date="2020-09" db="EMBL/GenBank/DDBJ databases">
        <authorList>
            <person name="Sun Q."/>
            <person name="Zhou Y."/>
        </authorList>
    </citation>
    <scope>NUCLEOTIDE SEQUENCE</scope>
    <source>
        <strain evidence="11">CGMCC 4.7679</strain>
    </source>
</reference>
<keyword evidence="2" id="KW-1277">Toxin-antitoxin system</keyword>
<comment type="cofactor">
    <cofactor evidence="1">
        <name>Mg(2+)</name>
        <dbReference type="ChEBI" id="CHEBI:18420"/>
    </cofactor>
</comment>
<evidence type="ECO:0000256" key="2">
    <source>
        <dbReference type="ARBA" id="ARBA00022649"/>
    </source>
</evidence>
<dbReference type="EMBL" id="BNAV01000004">
    <property type="protein sequence ID" value="GHF58195.1"/>
    <property type="molecule type" value="Genomic_DNA"/>
</dbReference>
<evidence type="ECO:0000256" key="6">
    <source>
        <dbReference type="ARBA" id="ARBA00022741"/>
    </source>
</evidence>
<sequence length="107" mass="11788">MTGTVVDAPHRRVTLAEVRAHREEIHRIAEKYGVLNVRVFGSVARDEADDDSDLDLLVDPGPQTSLWGLSGFALDVEELLNVFTQVATPNGLKSRIRDRVLAEAVPL</sequence>
<dbReference type="Proteomes" id="UP000658656">
    <property type="component" value="Unassembled WGS sequence"/>
</dbReference>
<dbReference type="InterPro" id="IPR043519">
    <property type="entry name" value="NT_sf"/>
</dbReference>
<evidence type="ECO:0000256" key="5">
    <source>
        <dbReference type="ARBA" id="ARBA00022723"/>
    </source>
</evidence>
<evidence type="ECO:0000256" key="8">
    <source>
        <dbReference type="ARBA" id="ARBA00022842"/>
    </source>
</evidence>
<evidence type="ECO:0000256" key="1">
    <source>
        <dbReference type="ARBA" id="ARBA00001946"/>
    </source>
</evidence>
<comment type="similarity">
    <text evidence="9">Belongs to the MntA antitoxin family.</text>
</comment>